<gene>
    <name evidence="2" type="ORF">FSZ17_14185</name>
</gene>
<evidence type="ECO:0000256" key="1">
    <source>
        <dbReference type="SAM" id="Phobius"/>
    </source>
</evidence>
<dbReference type="OrthoDB" id="2887543at2"/>
<dbReference type="EMBL" id="CP042593">
    <property type="protein sequence ID" value="QED48295.1"/>
    <property type="molecule type" value="Genomic_DNA"/>
</dbReference>
<dbReference type="KEGG" id="bda:FSZ17_14185"/>
<keyword evidence="1" id="KW-1133">Transmembrane helix</keyword>
<dbReference type="STRING" id="1742359.GCA_001439625_01912"/>
<keyword evidence="1" id="KW-0472">Membrane</keyword>
<organism evidence="2 3">
    <name type="scientific">Cytobacillus dafuensis</name>
    <name type="common">Bacillus dafuensis</name>
    <dbReference type="NCBI Taxonomy" id="1742359"/>
    <lineage>
        <taxon>Bacteria</taxon>
        <taxon>Bacillati</taxon>
        <taxon>Bacillota</taxon>
        <taxon>Bacilli</taxon>
        <taxon>Bacillales</taxon>
        <taxon>Bacillaceae</taxon>
        <taxon>Cytobacillus</taxon>
    </lineage>
</organism>
<feature type="transmembrane region" description="Helical" evidence="1">
    <location>
        <begin position="6"/>
        <end position="25"/>
    </location>
</feature>
<sequence length="63" mass="7248">MQLTLMIMLAVAMFGLFFSGYYAGVIKEKYGKNWLQAVPITVAILLFNIIWILTELAKSDRYQ</sequence>
<keyword evidence="3" id="KW-1185">Reference proteome</keyword>
<dbReference type="AlphaFoldDB" id="A0A5B8Z5D6"/>
<evidence type="ECO:0000313" key="2">
    <source>
        <dbReference type="EMBL" id="QED48295.1"/>
    </source>
</evidence>
<dbReference type="Proteomes" id="UP000321555">
    <property type="component" value="Chromosome"/>
</dbReference>
<proteinExistence type="predicted"/>
<accession>A0A5B8Z5D6</accession>
<feature type="transmembrane region" description="Helical" evidence="1">
    <location>
        <begin position="37"/>
        <end position="54"/>
    </location>
</feature>
<name>A0A5B8Z5D6_CYTDA</name>
<reference evidence="3" key="1">
    <citation type="submission" date="2019-08" db="EMBL/GenBank/DDBJ databases">
        <authorList>
            <person name="Zheng X."/>
        </authorList>
    </citation>
    <scope>NUCLEOTIDE SEQUENCE [LARGE SCALE GENOMIC DNA]</scope>
    <source>
        <strain evidence="3">FJAT-25496</strain>
    </source>
</reference>
<protein>
    <submittedName>
        <fullName evidence="2">Uncharacterized protein</fullName>
    </submittedName>
</protein>
<keyword evidence="1" id="KW-0812">Transmembrane</keyword>
<dbReference type="RefSeq" id="WP_057771142.1">
    <property type="nucleotide sequence ID" value="NZ_CP042593.1"/>
</dbReference>
<evidence type="ECO:0000313" key="3">
    <source>
        <dbReference type="Proteomes" id="UP000321555"/>
    </source>
</evidence>